<dbReference type="SUPFAM" id="SSF48498">
    <property type="entry name" value="Tetracyclin repressor-like, C-terminal domain"/>
    <property type="match status" value="1"/>
</dbReference>
<dbReference type="GO" id="GO:0003677">
    <property type="term" value="F:DNA binding"/>
    <property type="evidence" value="ECO:0007669"/>
    <property type="project" value="UniProtKB-UniRule"/>
</dbReference>
<dbReference type="PRINTS" id="PR00455">
    <property type="entry name" value="HTHTETR"/>
</dbReference>
<dbReference type="InterPro" id="IPR009057">
    <property type="entry name" value="Homeodomain-like_sf"/>
</dbReference>
<comment type="caution">
    <text evidence="6">The sequence shown here is derived from an EMBL/GenBank/DDBJ whole genome shotgun (WGS) entry which is preliminary data.</text>
</comment>
<dbReference type="Proteomes" id="UP000481327">
    <property type="component" value="Unassembled WGS sequence"/>
</dbReference>
<evidence type="ECO:0000313" key="7">
    <source>
        <dbReference type="Proteomes" id="UP000481327"/>
    </source>
</evidence>
<dbReference type="PROSITE" id="PS01081">
    <property type="entry name" value="HTH_TETR_1"/>
    <property type="match status" value="1"/>
</dbReference>
<evidence type="ECO:0000256" key="1">
    <source>
        <dbReference type="ARBA" id="ARBA00023015"/>
    </source>
</evidence>
<reference evidence="6 7" key="1">
    <citation type="submission" date="2019-09" db="EMBL/GenBank/DDBJ databases">
        <title>Polymorphobacter sp. isolated from a lake in China.</title>
        <authorList>
            <person name="Liu Z."/>
        </authorList>
    </citation>
    <scope>NUCLEOTIDE SEQUENCE [LARGE SCALE GENOMIC DNA]</scope>
    <source>
        <strain evidence="6 7">D40P</strain>
    </source>
</reference>
<feature type="domain" description="HTH tetR-type" evidence="5">
    <location>
        <begin position="1"/>
        <end position="61"/>
    </location>
</feature>
<evidence type="ECO:0000256" key="4">
    <source>
        <dbReference type="PROSITE-ProRule" id="PRU00335"/>
    </source>
</evidence>
<gene>
    <name evidence="6" type="ORF">F3168_08945</name>
</gene>
<organism evidence="6 7">
    <name type="scientific">Sandarakinorhabdus fusca</name>
    <dbReference type="NCBI Taxonomy" id="1439888"/>
    <lineage>
        <taxon>Bacteria</taxon>
        <taxon>Pseudomonadati</taxon>
        <taxon>Pseudomonadota</taxon>
        <taxon>Alphaproteobacteria</taxon>
        <taxon>Sphingomonadales</taxon>
        <taxon>Sphingosinicellaceae</taxon>
        <taxon>Sandarakinorhabdus</taxon>
    </lineage>
</organism>
<keyword evidence="7" id="KW-1185">Reference proteome</keyword>
<sequence>MSARTRLLNAATAIIRRQGFAGTSVDGLCGVAGVTKGAFFHHFASKEALGVAAAEHWSETTGALFAGGDWHRHADPLQRIFGYIDFRAALIAGAPAEFTCLAGTMVQEAHESSPAIRDACRRSIFGHAATLEADFAAAMAAHGVTGTTAESLALHTQAVLQGGFILSKATGDTAPSLAGIDHLRRYLTLLFGEKCNDGDNGRPVDGGDAAHRLQ</sequence>
<dbReference type="EMBL" id="WIOL01000003">
    <property type="protein sequence ID" value="MQT17389.1"/>
    <property type="molecule type" value="Genomic_DNA"/>
</dbReference>
<name>A0A7C9GVL2_9SPHN</name>
<dbReference type="AlphaFoldDB" id="A0A7C9GVL2"/>
<dbReference type="Gene3D" id="1.10.357.10">
    <property type="entry name" value="Tetracycline Repressor, domain 2"/>
    <property type="match status" value="1"/>
</dbReference>
<dbReference type="InterPro" id="IPR054156">
    <property type="entry name" value="YxaF_TetR_C"/>
</dbReference>
<protein>
    <submittedName>
        <fullName evidence="6">TetR family transcriptional regulator</fullName>
    </submittedName>
</protein>
<evidence type="ECO:0000256" key="3">
    <source>
        <dbReference type="ARBA" id="ARBA00023163"/>
    </source>
</evidence>
<keyword evidence="1" id="KW-0805">Transcription regulation</keyword>
<feature type="DNA-binding region" description="H-T-H motif" evidence="4">
    <location>
        <begin position="24"/>
        <end position="43"/>
    </location>
</feature>
<dbReference type="InterPro" id="IPR001647">
    <property type="entry name" value="HTH_TetR"/>
</dbReference>
<dbReference type="OrthoDB" id="9811084at2"/>
<accession>A0A7C9GVL2</accession>
<dbReference type="Pfam" id="PF21993">
    <property type="entry name" value="TetR_C_13_2"/>
    <property type="match status" value="1"/>
</dbReference>
<dbReference type="InterPro" id="IPR023772">
    <property type="entry name" value="DNA-bd_HTH_TetR-type_CS"/>
</dbReference>
<dbReference type="PANTHER" id="PTHR47506">
    <property type="entry name" value="TRANSCRIPTIONAL REGULATORY PROTEIN"/>
    <property type="match status" value="1"/>
</dbReference>
<dbReference type="PANTHER" id="PTHR47506:SF3">
    <property type="entry name" value="HTH-TYPE TRANSCRIPTIONAL REGULATOR LMRA"/>
    <property type="match status" value="1"/>
</dbReference>
<dbReference type="Pfam" id="PF00440">
    <property type="entry name" value="TetR_N"/>
    <property type="match status" value="1"/>
</dbReference>
<evidence type="ECO:0000259" key="5">
    <source>
        <dbReference type="PROSITE" id="PS50977"/>
    </source>
</evidence>
<evidence type="ECO:0000256" key="2">
    <source>
        <dbReference type="ARBA" id="ARBA00023125"/>
    </source>
</evidence>
<dbReference type="InterPro" id="IPR036271">
    <property type="entry name" value="Tet_transcr_reg_TetR-rel_C_sf"/>
</dbReference>
<dbReference type="PROSITE" id="PS50977">
    <property type="entry name" value="HTH_TETR_2"/>
    <property type="match status" value="1"/>
</dbReference>
<dbReference type="RefSeq" id="WP_152577863.1">
    <property type="nucleotide sequence ID" value="NZ_JAATJI010000002.1"/>
</dbReference>
<evidence type="ECO:0000313" key="6">
    <source>
        <dbReference type="EMBL" id="MQT17389.1"/>
    </source>
</evidence>
<proteinExistence type="predicted"/>
<dbReference type="SUPFAM" id="SSF46689">
    <property type="entry name" value="Homeodomain-like"/>
    <property type="match status" value="1"/>
</dbReference>
<keyword evidence="3" id="KW-0804">Transcription</keyword>
<keyword evidence="2 4" id="KW-0238">DNA-binding</keyword>